<comment type="caution">
    <text evidence="2">The sequence shown here is derived from an EMBL/GenBank/DDBJ whole genome shotgun (WGS) entry which is preliminary data.</text>
</comment>
<protein>
    <submittedName>
        <fullName evidence="2">DUF3153 domain-containing protein</fullName>
    </submittedName>
</protein>
<sequence length="278" mass="31119">MPYRTLSAAFSPDRLSWLDPVIRFLLRSRLVWVFLFASLMLSGCVKSEVGIDFESPNRGAIVQHIRLDERLTSFSNGTAKTWLDSIEKRVRRVQGKTRRLSNQEILVTIPFGNGEELETRFNEFFSPTNSPKTRSAQKELDLPKLDSHLSVQQGNFLLLQRHRLIYDLDLRSLGVLASDGSLLASPGSLIELEFGLTTPWGARNIIHRSKTPISTRREGNQLIWTLQPGQSNHLEAVFWLPNPLGIGTVLIVAIVAGGIYLRRTLPTPTVSPPLAPSS</sequence>
<dbReference type="OrthoDB" id="458293at2"/>
<gene>
    <name evidence="2" type="ORF">C7B65_11430</name>
</gene>
<dbReference type="Pfam" id="PF11353">
    <property type="entry name" value="DUF3153"/>
    <property type="match status" value="1"/>
</dbReference>
<keyword evidence="1" id="KW-0472">Membrane</keyword>
<dbReference type="AlphaFoldDB" id="A0A2T1DGE8"/>
<keyword evidence="3" id="KW-1185">Reference proteome</keyword>
<keyword evidence="1" id="KW-1133">Transmembrane helix</keyword>
<dbReference type="InterPro" id="IPR021499">
    <property type="entry name" value="DUF3153"/>
</dbReference>
<organism evidence="2 3">
    <name type="scientific">Phormidesmis priestleyi ULC007</name>
    <dbReference type="NCBI Taxonomy" id="1920490"/>
    <lineage>
        <taxon>Bacteria</taxon>
        <taxon>Bacillati</taxon>
        <taxon>Cyanobacteriota</taxon>
        <taxon>Cyanophyceae</taxon>
        <taxon>Leptolyngbyales</taxon>
        <taxon>Leptolyngbyaceae</taxon>
        <taxon>Phormidesmis</taxon>
    </lineage>
</organism>
<evidence type="ECO:0000313" key="2">
    <source>
        <dbReference type="EMBL" id="PSB19521.1"/>
    </source>
</evidence>
<dbReference type="EMBL" id="PVWG01000010">
    <property type="protein sequence ID" value="PSB19521.1"/>
    <property type="molecule type" value="Genomic_DNA"/>
</dbReference>
<dbReference type="STRING" id="1920490.GCA_001895925_04734"/>
<name>A0A2T1DGE8_9CYAN</name>
<evidence type="ECO:0000256" key="1">
    <source>
        <dbReference type="SAM" id="Phobius"/>
    </source>
</evidence>
<reference evidence="2 3" key="1">
    <citation type="submission" date="2018-02" db="EMBL/GenBank/DDBJ databases">
        <authorList>
            <person name="Cohen D.B."/>
            <person name="Kent A.D."/>
        </authorList>
    </citation>
    <scope>NUCLEOTIDE SEQUENCE [LARGE SCALE GENOMIC DNA]</scope>
    <source>
        <strain evidence="2 3">ULC007</strain>
    </source>
</reference>
<reference evidence="2 3" key="2">
    <citation type="submission" date="2018-03" db="EMBL/GenBank/DDBJ databases">
        <title>The ancient ancestry and fast evolution of plastids.</title>
        <authorList>
            <person name="Moore K.R."/>
            <person name="Magnabosco C."/>
            <person name="Momper L."/>
            <person name="Gold D.A."/>
            <person name="Bosak T."/>
            <person name="Fournier G.P."/>
        </authorList>
    </citation>
    <scope>NUCLEOTIDE SEQUENCE [LARGE SCALE GENOMIC DNA]</scope>
    <source>
        <strain evidence="2 3">ULC007</strain>
    </source>
</reference>
<evidence type="ECO:0000313" key="3">
    <source>
        <dbReference type="Proteomes" id="UP000238634"/>
    </source>
</evidence>
<feature type="transmembrane region" description="Helical" evidence="1">
    <location>
        <begin position="238"/>
        <end position="261"/>
    </location>
</feature>
<dbReference type="Proteomes" id="UP000238634">
    <property type="component" value="Unassembled WGS sequence"/>
</dbReference>
<accession>A0A2T1DGE8</accession>
<proteinExistence type="predicted"/>
<keyword evidence="1" id="KW-0812">Transmembrane</keyword>